<dbReference type="AlphaFoldDB" id="A0A443SBM0"/>
<dbReference type="OrthoDB" id="414418at2759"/>
<sequence>MVNRRLCVMRHAERMDLTFGNWIATCFENGKYKQQDLNQPEDLPVRETPQEYEKDSPLTNVGLFQASLIGKSFKKEGFAFTNVYCSPSLRCVQTAVAVLNALGSSATKVNVEPGLFEWLGWYHDCRPQWMSLESLKLNGYNVNLNYKPFIAKEEMEIRIGETICGYYERSHNVTLSILNSCTGDVLIVAHAASLDVCTRKLIGKGVRNEQDFSRFIVKIAYCSVVVAENDEQEDSNEWKLVEPPITSITQSGNQRFDWKMLD</sequence>
<name>A0A443SBM0_9ACAR</name>
<reference evidence="1 2" key="1">
    <citation type="journal article" date="2018" name="Gigascience">
        <title>Genomes of trombidid mites reveal novel predicted allergens and laterally-transferred genes associated with secondary metabolism.</title>
        <authorList>
            <person name="Dong X."/>
            <person name="Chaisiri K."/>
            <person name="Xia D."/>
            <person name="Armstrong S.D."/>
            <person name="Fang Y."/>
            <person name="Donnelly M.J."/>
            <person name="Kadowaki T."/>
            <person name="McGarry J.W."/>
            <person name="Darby A.C."/>
            <person name="Makepeace B.L."/>
        </authorList>
    </citation>
    <scope>NUCLEOTIDE SEQUENCE [LARGE SCALE GENOMIC DNA]</scope>
    <source>
        <strain evidence="1">UoL-UT</strain>
    </source>
</reference>
<dbReference type="InterPro" id="IPR029033">
    <property type="entry name" value="His_PPase_superfam"/>
</dbReference>
<dbReference type="GO" id="GO:0016791">
    <property type="term" value="F:phosphatase activity"/>
    <property type="evidence" value="ECO:0007669"/>
    <property type="project" value="UniProtKB-ARBA"/>
</dbReference>
<evidence type="ECO:0000313" key="2">
    <source>
        <dbReference type="Proteomes" id="UP000288716"/>
    </source>
</evidence>
<dbReference type="Pfam" id="PF00300">
    <property type="entry name" value="His_Phos_1"/>
    <property type="match status" value="1"/>
</dbReference>
<dbReference type="VEuPathDB" id="VectorBase:LDEU007084"/>
<organism evidence="1 2">
    <name type="scientific">Leptotrombidium deliense</name>
    <dbReference type="NCBI Taxonomy" id="299467"/>
    <lineage>
        <taxon>Eukaryota</taxon>
        <taxon>Metazoa</taxon>
        <taxon>Ecdysozoa</taxon>
        <taxon>Arthropoda</taxon>
        <taxon>Chelicerata</taxon>
        <taxon>Arachnida</taxon>
        <taxon>Acari</taxon>
        <taxon>Acariformes</taxon>
        <taxon>Trombidiformes</taxon>
        <taxon>Prostigmata</taxon>
        <taxon>Anystina</taxon>
        <taxon>Parasitengona</taxon>
        <taxon>Trombiculoidea</taxon>
        <taxon>Trombiculidae</taxon>
        <taxon>Leptotrombidium</taxon>
    </lineage>
</organism>
<dbReference type="PANTHER" id="PTHR16469">
    <property type="entry name" value="UBIQUITIN-ASSOCIATED AND SH3 DOMAIN-CONTAINING BA-RELATED"/>
    <property type="match status" value="1"/>
</dbReference>
<dbReference type="SUPFAM" id="SSF53254">
    <property type="entry name" value="Phosphoglycerate mutase-like"/>
    <property type="match status" value="1"/>
</dbReference>
<dbReference type="EMBL" id="NCKV01004217">
    <property type="protein sequence ID" value="RWS24956.1"/>
    <property type="molecule type" value="Genomic_DNA"/>
</dbReference>
<dbReference type="STRING" id="299467.A0A443SBM0"/>
<dbReference type="InterPro" id="IPR051710">
    <property type="entry name" value="Phosphatase_SH3-domain"/>
</dbReference>
<proteinExistence type="predicted"/>
<dbReference type="CDD" id="cd07067">
    <property type="entry name" value="HP_PGM_like"/>
    <property type="match status" value="1"/>
</dbReference>
<keyword evidence="2" id="KW-1185">Reference proteome</keyword>
<gene>
    <name evidence="1" type="ORF">B4U80_00075</name>
</gene>
<dbReference type="Gene3D" id="3.40.50.1240">
    <property type="entry name" value="Phosphoglycerate mutase-like"/>
    <property type="match status" value="1"/>
</dbReference>
<dbReference type="PANTHER" id="PTHR16469:SF27">
    <property type="entry name" value="UBIQUITIN-ASSOCIATED AND SH3 DOMAIN-CONTAINING BA-RELATED"/>
    <property type="match status" value="1"/>
</dbReference>
<comment type="caution">
    <text evidence="1">The sequence shown here is derived from an EMBL/GenBank/DDBJ whole genome shotgun (WGS) entry which is preliminary data.</text>
</comment>
<dbReference type="InterPro" id="IPR013078">
    <property type="entry name" value="His_Pase_superF_clade-1"/>
</dbReference>
<accession>A0A443SBM0</accession>
<evidence type="ECO:0000313" key="1">
    <source>
        <dbReference type="EMBL" id="RWS24956.1"/>
    </source>
</evidence>
<dbReference type="Proteomes" id="UP000288716">
    <property type="component" value="Unassembled WGS sequence"/>
</dbReference>
<protein>
    <submittedName>
        <fullName evidence="1">Protein UBASH3A-like protein</fullName>
    </submittedName>
</protein>